<reference evidence="1" key="1">
    <citation type="submission" date="2015-07" db="EMBL/GenBank/DDBJ databases">
        <title>MeaNS - Measles Nucleotide Surveillance Program.</title>
        <authorList>
            <person name="Tran T."/>
            <person name="Druce J."/>
        </authorList>
    </citation>
    <scope>NUCLEOTIDE SEQUENCE</scope>
    <source>
        <strain evidence="1">UCB-OBI-ISO-001</strain>
        <tissue evidence="1">Gonad</tissue>
    </source>
</reference>
<name>A0A0L8I7J5_OCTBM</name>
<proteinExistence type="predicted"/>
<organism evidence="1">
    <name type="scientific">Octopus bimaculoides</name>
    <name type="common">California two-spotted octopus</name>
    <dbReference type="NCBI Taxonomy" id="37653"/>
    <lineage>
        <taxon>Eukaryota</taxon>
        <taxon>Metazoa</taxon>
        <taxon>Spiralia</taxon>
        <taxon>Lophotrochozoa</taxon>
        <taxon>Mollusca</taxon>
        <taxon>Cephalopoda</taxon>
        <taxon>Coleoidea</taxon>
        <taxon>Octopodiformes</taxon>
        <taxon>Octopoda</taxon>
        <taxon>Incirrata</taxon>
        <taxon>Octopodidae</taxon>
        <taxon>Octopus</taxon>
    </lineage>
</organism>
<dbReference type="EMBL" id="KQ416432">
    <property type="protein sequence ID" value="KOF96995.1"/>
    <property type="molecule type" value="Genomic_DNA"/>
</dbReference>
<evidence type="ECO:0000313" key="1">
    <source>
        <dbReference type="EMBL" id="KOF96995.1"/>
    </source>
</evidence>
<sequence>MDVRDTAMTHDKCITTDAAQIMQTEYMKDLSPNLILTTDTDGQEDITRGEGKEIHSRLSKLILR</sequence>
<protein>
    <submittedName>
        <fullName evidence="1">Uncharacterized protein</fullName>
    </submittedName>
</protein>
<accession>A0A0L8I7J5</accession>
<gene>
    <name evidence="1" type="ORF">OCBIM_22032484mg</name>
</gene>
<dbReference type="AlphaFoldDB" id="A0A0L8I7J5"/>